<evidence type="ECO:0000313" key="3">
    <source>
        <dbReference type="EMBL" id="SEI69060.1"/>
    </source>
</evidence>
<dbReference type="RefSeq" id="WP_143051953.1">
    <property type="nucleotide sequence ID" value="NZ_FNYH01000007.1"/>
</dbReference>
<feature type="domain" description="DUF4347" evidence="2">
    <location>
        <begin position="12"/>
        <end position="160"/>
    </location>
</feature>
<dbReference type="STRING" id="64971.SAMN05421831_107130"/>
<reference evidence="4" key="1">
    <citation type="submission" date="2016-10" db="EMBL/GenBank/DDBJ databases">
        <authorList>
            <person name="Varghese N."/>
            <person name="Submissions S."/>
        </authorList>
    </citation>
    <scope>NUCLEOTIDE SEQUENCE [LARGE SCALE GENOMIC DNA]</scope>
    <source>
        <strain evidence="4">DSM 7165</strain>
    </source>
</reference>
<evidence type="ECO:0000256" key="1">
    <source>
        <dbReference type="SAM" id="MobiDB-lite"/>
    </source>
</evidence>
<dbReference type="SUPFAM" id="SSF69349">
    <property type="entry name" value="Phage fibre proteins"/>
    <property type="match status" value="1"/>
</dbReference>
<dbReference type="OrthoDB" id="6089850at2"/>
<organism evidence="3 4">
    <name type="scientific">Allopseudospirillum japonicum</name>
    <dbReference type="NCBI Taxonomy" id="64971"/>
    <lineage>
        <taxon>Bacteria</taxon>
        <taxon>Pseudomonadati</taxon>
        <taxon>Pseudomonadota</taxon>
        <taxon>Gammaproteobacteria</taxon>
        <taxon>Oceanospirillales</taxon>
        <taxon>Oceanospirillaceae</taxon>
        <taxon>Allopseudospirillum</taxon>
    </lineage>
</organism>
<keyword evidence="4" id="KW-1185">Reference proteome</keyword>
<gene>
    <name evidence="3" type="ORF">SAMN05421831_107130</name>
</gene>
<feature type="compositionally biased region" description="Acidic residues" evidence="1">
    <location>
        <begin position="1572"/>
        <end position="1701"/>
    </location>
</feature>
<proteinExistence type="predicted"/>
<dbReference type="Pfam" id="PF14252">
    <property type="entry name" value="DUF4347"/>
    <property type="match status" value="1"/>
</dbReference>
<dbReference type="InterPro" id="IPR025592">
    <property type="entry name" value="DUF4347"/>
</dbReference>
<dbReference type="Proteomes" id="UP000242999">
    <property type="component" value="Unassembled WGS sequence"/>
</dbReference>
<evidence type="ECO:0000259" key="2">
    <source>
        <dbReference type="Pfam" id="PF14252"/>
    </source>
</evidence>
<name>A0A1H6SYI3_9GAMM</name>
<feature type="region of interest" description="Disordered" evidence="1">
    <location>
        <begin position="1534"/>
        <end position="1704"/>
    </location>
</feature>
<accession>A0A1H6SYI3</accession>
<protein>
    <recommendedName>
        <fullName evidence="2">DUF4347 domain-containing protein</fullName>
    </recommendedName>
</protein>
<feature type="non-terminal residue" evidence="3">
    <location>
        <position position="1776"/>
    </location>
</feature>
<evidence type="ECO:0000313" key="4">
    <source>
        <dbReference type="Proteomes" id="UP000242999"/>
    </source>
</evidence>
<sequence length="1776" mass="181160">MQPTHHQLDRQVIFIDASLPDYQTLIDGLSETTDVVKVAPDQDGFQVMAEWAQTHSGYRAMHIVGHGSEGAQQLGNATLSHETLATYQAELSQIGKALTEGGDILLYGCHVAANQAGVDFIGKLSQATSADIAASDDLTGSQKLGGNWILEKEIGQIEYSDKSNAVISQLKEIPLLLSPAVGTIDFGSTNYWTSETPAADPSKTNILGSGLDLIVDNNGATQTDIEIKPVGGISSSASDMALALDDGAYDKIQFKSTDGGAFKVTSMVIKLTSGSAQELNFTAYKNNTEISGSSFSQTFNSNSTASVDFSSQTGFTNLDEIRITPTNPSALMNLYFDDIVIAAAEVSNNTPTITLPSSPSVSEDATSVAIADDIQIADDDAGDTQTVTLTIGGGTASLVTTTGLTGLTGNGTASISFSGSLTDVNNALDALTFTPTADLSGTNAGSIQIQTDDGNSGTDDETITFDITAVNDAPTITSSGNYTLTAVNEETPSTGVLVSAILADGNINGADVDSGASSGIAVTATTGTGSWEFSTDNTNWTSFGSVSTSAALLLDSATYVRFTGGTEYSGSANFTFQAWDQTSGSASTNGSAQTGNASVNGTSTAFSTNSATTSITVNAVDDAPTGSGAATPASFTEDTQGNLDLSGFTVADVDSASVTITLTASAGTLVASSSGGVTVGGSTTDTLTLTGAPGAINTWLDTTSNVQYTGATNASGTGAATITITGADGTTSNVAMGSVTVNITAVDDAPTVSAVPDDSVVLSVGQYLDLAASSVADVDSSVVTAVISVDSGTLTATSAGGNHSGGAAVVQADSQTVAVSGSPTQVNAYLNDTSELTFTSAASTTDVTLTVSVSDGMKAAEDTATISVLDVARPTASNYTDSTNEDTAVTAFSNTELPTTEDTDTGTAHTVEYITIDTSTVTGGVLSLTGTPAGGTSTTGGITFDTATGNLSGTVNIAIGDIGKLVFTPTAELSGTGAGSFAWTVTDSGGDTSTAATWTLDITAVEDVPTLTGVTTTITALEDTATNLITGTPVFADVDTTGDIVATLTATNSSATLTASDASGVEVGNSGTHAITLTGTAAEINTFLQTASNVTYKGVANSTTSDTVTITVDDSEGGTGTAETVTVNFTPVNDAPVIGSLNGDSTQVSINASEYIDDNNVSVTDVDGDESTLNYNGGYVLIERTSGIADGSFLSDADEVDPLDVYIKFGTTEGGADSTPAADDSVWWFDGANFVSIGTVDTTKTGQSGADLRIDFDTDNASALAAEEFIKFLKFSAPTEGDRVFSVTVNDGTDTSTAASFTMTVIDDTKPVATSYTDSGNEDTSVSLTATELPTTQDSQDTPDALEYLTIDTSTVVGGVLSLDSTGTTGTSTVGGISYGTTAGNLTGTVHINIADISKLDFTPTANLAGTGAASFSWTVTDAGGHTSPEATYTLNLTNTSDAPEGTDKTVSINTSQTHTFSASDFGFTDVDTGDSLNRVQVNVQTIDNGALKLNDHAVSDGDWIDLADLGNLVYTPNAAGSDTFTFTVEDNSISHSTDATPNTITLNVTTPSTGGGGGTVTPPPTDPTETVTEETTETVTEETTETVTEETTDTVTDEATETVTEETTETVTEETTDTVTDEATETVTEETTETVTDEATETVTEETTDTVTDEATETVTEETTETVTDEATETVTEETTDTVTDEPTETVTEETTETVTEEPSLVDGVPVSLISTTDEQGQPSTQMYLDPVLADRDDTNQQSAQADIPLHFVSPTAGQSSPQMVTYISLPVGVG</sequence>
<feature type="compositionally biased region" description="Polar residues" evidence="1">
    <location>
        <begin position="1534"/>
        <end position="1553"/>
    </location>
</feature>
<dbReference type="EMBL" id="FNYH01000007">
    <property type="protein sequence ID" value="SEI69060.1"/>
    <property type="molecule type" value="Genomic_DNA"/>
</dbReference>